<dbReference type="EMBL" id="CP111020">
    <property type="protein sequence ID" value="WAR14928.1"/>
    <property type="molecule type" value="Genomic_DNA"/>
</dbReference>
<gene>
    <name evidence="1" type="ORF">MAR_005033</name>
</gene>
<sequence>MECRLSFVKASLQKFHVLDAYLHLLTQSRNVFHISSVVMTAIFMDNREIHSLLRKESLCGYEYCIGAVNQGGNHWTLMLVERFLNGQSLQFSMKKDELVGVRKTIAAHLLHNAVMIEPTVEDGIPAVEEAAQSQSQPIEEAAISAVEEAVDSKSQPPVDKATIPADQLASQPPVEKACKRKRKDKVKIKRKACPTLEEVEEKLRKDTEVENSDPMDETLAGGLQDHSETTPVFLNHPHVRFFIEIKKRKGQEILIQASGWGEFVLMSENDFENYESFKNKTTEDLLILDCSLEYFLSVCVKEKVEVLYYTDFIVRLVPSNVIDQYKKWLEEAKCSLHLD</sequence>
<keyword evidence="2" id="KW-1185">Reference proteome</keyword>
<name>A0ABY7EYC0_MYAAR</name>
<protein>
    <submittedName>
        <fullName evidence="1">Uncharacterized protein</fullName>
    </submittedName>
</protein>
<accession>A0ABY7EYC0</accession>
<reference evidence="1" key="1">
    <citation type="submission" date="2022-11" db="EMBL/GenBank/DDBJ databases">
        <title>Centuries of genome instability and evolution in soft-shell clam transmissible cancer (bioRxiv).</title>
        <authorList>
            <person name="Hart S.F.M."/>
            <person name="Yonemitsu M.A."/>
            <person name="Giersch R.M."/>
            <person name="Beal B.F."/>
            <person name="Arriagada G."/>
            <person name="Davis B.W."/>
            <person name="Ostrander E.A."/>
            <person name="Goff S.P."/>
            <person name="Metzger M.J."/>
        </authorList>
    </citation>
    <scope>NUCLEOTIDE SEQUENCE</scope>
    <source>
        <strain evidence="1">MELC-2E11</strain>
        <tissue evidence="1">Siphon/mantle</tissue>
    </source>
</reference>
<organism evidence="1 2">
    <name type="scientific">Mya arenaria</name>
    <name type="common">Soft-shell clam</name>
    <dbReference type="NCBI Taxonomy" id="6604"/>
    <lineage>
        <taxon>Eukaryota</taxon>
        <taxon>Metazoa</taxon>
        <taxon>Spiralia</taxon>
        <taxon>Lophotrochozoa</taxon>
        <taxon>Mollusca</taxon>
        <taxon>Bivalvia</taxon>
        <taxon>Autobranchia</taxon>
        <taxon>Heteroconchia</taxon>
        <taxon>Euheterodonta</taxon>
        <taxon>Imparidentia</taxon>
        <taxon>Neoheterodontei</taxon>
        <taxon>Myida</taxon>
        <taxon>Myoidea</taxon>
        <taxon>Myidae</taxon>
        <taxon>Mya</taxon>
    </lineage>
</organism>
<dbReference type="Proteomes" id="UP001164746">
    <property type="component" value="Chromosome 9"/>
</dbReference>
<evidence type="ECO:0000313" key="2">
    <source>
        <dbReference type="Proteomes" id="UP001164746"/>
    </source>
</evidence>
<evidence type="ECO:0000313" key="1">
    <source>
        <dbReference type="EMBL" id="WAR14928.1"/>
    </source>
</evidence>
<proteinExistence type="predicted"/>